<dbReference type="PANTHER" id="PTHR31138">
    <property type="entry name" value="CHROMOSOME 19, WHOLE GENOME SHOTGUN SEQUENCE"/>
    <property type="match status" value="1"/>
</dbReference>
<reference evidence="2 3" key="1">
    <citation type="submission" date="2006-10" db="EMBL/GenBank/DDBJ databases">
        <title>The Genome Sequence of Batrachochytrium dendrobatidis JEL423.</title>
        <authorList>
            <consortium name="The Broad Institute Genome Sequencing Platform"/>
            <person name="Birren B."/>
            <person name="Lander E."/>
            <person name="Galagan J."/>
            <person name="Cuomo C."/>
            <person name="Devon K."/>
            <person name="Jaffe D."/>
            <person name="Butler J."/>
            <person name="Alvarez P."/>
            <person name="Gnerre S."/>
            <person name="Grabherr M."/>
            <person name="Kleber M."/>
            <person name="Mauceli E."/>
            <person name="Brockman W."/>
            <person name="Young S."/>
            <person name="LaButti K."/>
            <person name="Sykes S."/>
            <person name="DeCaprio D."/>
            <person name="Crawford M."/>
            <person name="Koehrsen M."/>
            <person name="Engels R."/>
            <person name="Montgomery P."/>
            <person name="Pearson M."/>
            <person name="Howarth C."/>
            <person name="Larson L."/>
            <person name="White J."/>
            <person name="O'Leary S."/>
            <person name="Kodira C."/>
            <person name="Zeng Q."/>
            <person name="Yandava C."/>
            <person name="Alvarado L."/>
            <person name="Longcore J."/>
            <person name="James T."/>
        </authorList>
    </citation>
    <scope>NUCLEOTIDE SEQUENCE [LARGE SCALE GENOMIC DNA]</scope>
    <source>
        <strain evidence="2 3">JEL423</strain>
    </source>
</reference>
<dbReference type="AlphaFoldDB" id="A0A177W8E3"/>
<name>A0A177W8E3_BATDL</name>
<proteinExistence type="predicted"/>
<organism evidence="2 3">
    <name type="scientific">Batrachochytrium dendrobatidis (strain JEL423)</name>
    <dbReference type="NCBI Taxonomy" id="403673"/>
    <lineage>
        <taxon>Eukaryota</taxon>
        <taxon>Fungi</taxon>
        <taxon>Fungi incertae sedis</taxon>
        <taxon>Chytridiomycota</taxon>
        <taxon>Chytridiomycota incertae sedis</taxon>
        <taxon>Chytridiomycetes</taxon>
        <taxon>Rhizophydiales</taxon>
        <taxon>Rhizophydiales incertae sedis</taxon>
        <taxon>Batrachochytrium</taxon>
    </lineage>
</organism>
<reference evidence="2 3" key="2">
    <citation type="submission" date="2016-05" db="EMBL/GenBank/DDBJ databases">
        <title>Lineage-specific infection strategies underlie the spectrum of fungal disease in amphibians.</title>
        <authorList>
            <person name="Cuomo C.A."/>
            <person name="Farrer R.A."/>
            <person name="James T."/>
            <person name="Longcore J."/>
            <person name="Birren B."/>
        </authorList>
    </citation>
    <scope>NUCLEOTIDE SEQUENCE [LARGE SCALE GENOMIC DNA]</scope>
    <source>
        <strain evidence="2 3">JEL423</strain>
    </source>
</reference>
<sequence>MPTTSANPTTELNAPPASTSVAVAEDFSVTIVNIFEALQKGKFPSNGQIDAIFTRIQSSSEMKTIEPLLSPQGQCLWHYIQAALDTIRQANRAINSRESLQSMIYYLNQADPLVTLTAINNDAFSTGHMVLEVETIIKNIRSLCGVLERICYDLPSRSNEHAPLFYDPQQNLEWGESKTYKSLVSSNREDPGTKTVESTGLISIATQKDEDTIYSSENLLEKQRSEFENLSIRPPADFSKMSTSGSKNDHEEALLKADTGVSSTNQINVTFRSSTVPNDSAEQDRIVAVQNPTVLPQLVGIASTAAITNISPAVNVQSSKINAKRTVDVDFSDLNKLECMTYSELILTNLEHLCQNRILKSLIIQSIQTVQGTLQPMGGLNYVNTDAIKNVNFALALANLRILTEGICGKASLDALIVSADKLHVRIAEDAVFCNILQHGASIIMLAVNAAPSVTSKQLRENGAKCIHDLRNRIEEKHPNDSAELVYRINDVLLKIINNYYIATLASRFQKISSLIWSISEGRCYIHPHLVRDLFSQIMPAAVREMVAVAIPRMVHTSHSYDICLDSFKLNISSMMPEYISAKVVDEISLGLRNSLTCDTVKKLSIEMTHIVPQIKDISFAFIFKNFLTRIADKGFASVNMPMDTGCSVSVDLDMFPDHPSQTLCVRRVKVDLEKLHITVSKTKHDLIYRMLSSMIDNTIQRHIARTLETYIAQSVSTLNTFLTLIKGPGVVPTSFKEKLNCHFDRFMCALRLDGGNCDSMLQKNLAAEQQELSDSVWPTALVLSKAWDIPQDEQADDIDALSTTSQIQPSIQDTTVVDSTHLPWYTSEFNLSSSTT</sequence>
<protein>
    <recommendedName>
        <fullName evidence="1">HAM1-like N-terminal domain-containing protein</fullName>
    </recommendedName>
</protein>
<evidence type="ECO:0000259" key="1">
    <source>
        <dbReference type="Pfam" id="PF19343"/>
    </source>
</evidence>
<dbReference type="STRING" id="403673.A0A177W8E3"/>
<dbReference type="SUPFAM" id="SSF55394">
    <property type="entry name" value="Bactericidal permeability-increasing protein, BPI"/>
    <property type="match status" value="1"/>
</dbReference>
<evidence type="ECO:0000313" key="3">
    <source>
        <dbReference type="Proteomes" id="UP000077115"/>
    </source>
</evidence>
<accession>A0A177W8E3</accession>
<dbReference type="VEuPathDB" id="FungiDB:BDEG_20518"/>
<evidence type="ECO:0000313" key="2">
    <source>
        <dbReference type="EMBL" id="OAJ36333.1"/>
    </source>
</evidence>
<dbReference type="EMBL" id="DS022300">
    <property type="protein sequence ID" value="OAJ36333.1"/>
    <property type="molecule type" value="Genomic_DNA"/>
</dbReference>
<dbReference type="Proteomes" id="UP000077115">
    <property type="component" value="Unassembled WGS sequence"/>
</dbReference>
<dbReference type="GO" id="GO:0008289">
    <property type="term" value="F:lipid binding"/>
    <property type="evidence" value="ECO:0007669"/>
    <property type="project" value="InterPro"/>
</dbReference>
<dbReference type="InterPro" id="IPR017943">
    <property type="entry name" value="Bactericidal_perm-incr_a/b_dom"/>
</dbReference>
<feature type="domain" description="HAM1-like N-terminal" evidence="1">
    <location>
        <begin position="387"/>
        <end position="654"/>
    </location>
</feature>
<feature type="domain" description="HAM1-like N-terminal" evidence="1">
    <location>
        <begin position="31"/>
        <end position="142"/>
    </location>
</feature>
<dbReference type="PANTHER" id="PTHR31138:SF1">
    <property type="entry name" value="PDZ DOMAIN-CONTAINING PROTEIN"/>
    <property type="match status" value="1"/>
</dbReference>
<dbReference type="Gene3D" id="3.15.10.10">
    <property type="entry name" value="Bactericidal permeability-increasing protein, domain 1"/>
    <property type="match status" value="1"/>
</dbReference>
<dbReference type="InterPro" id="IPR045967">
    <property type="entry name" value="HAM1-like_N"/>
</dbReference>
<gene>
    <name evidence="2" type="ORF">BDEG_20518</name>
</gene>
<dbReference type="Pfam" id="PF19343">
    <property type="entry name" value="HAM1_N"/>
    <property type="match status" value="2"/>
</dbReference>